<dbReference type="SUPFAM" id="SSF56601">
    <property type="entry name" value="beta-lactamase/transpeptidase-like"/>
    <property type="match status" value="1"/>
</dbReference>
<feature type="region of interest" description="Disordered" evidence="3">
    <location>
        <begin position="53"/>
        <end position="100"/>
    </location>
</feature>
<accession>A0ABX1H883</accession>
<dbReference type="InterPro" id="IPR000667">
    <property type="entry name" value="Peptidase_S13"/>
</dbReference>
<evidence type="ECO:0000256" key="3">
    <source>
        <dbReference type="SAM" id="MobiDB-lite"/>
    </source>
</evidence>
<keyword evidence="5" id="KW-1185">Reference proteome</keyword>
<keyword evidence="2 4" id="KW-0378">Hydrolase</keyword>
<protein>
    <submittedName>
        <fullName evidence="4">D-alanyl-D-alanine carboxypeptidase/D-alanyl-D-alanine-endopeptidase</fullName>
        <ecNumber evidence="4">3.4.16.4</ecNumber>
    </submittedName>
</protein>
<name>A0ABX1H883_9ACTN</name>
<comment type="similarity">
    <text evidence="1">Belongs to the peptidase S13 family.</text>
</comment>
<evidence type="ECO:0000256" key="1">
    <source>
        <dbReference type="ARBA" id="ARBA00006096"/>
    </source>
</evidence>
<dbReference type="PANTHER" id="PTHR30023:SF0">
    <property type="entry name" value="PENICILLIN-SENSITIVE CARBOXYPEPTIDASE A"/>
    <property type="match status" value="1"/>
</dbReference>
<dbReference type="GO" id="GO:0009002">
    <property type="term" value="F:serine-type D-Ala-D-Ala carboxypeptidase activity"/>
    <property type="evidence" value="ECO:0007669"/>
    <property type="project" value="UniProtKB-EC"/>
</dbReference>
<gene>
    <name evidence="4" type="primary">dacB</name>
    <name evidence="4" type="ORF">HFV08_25750</name>
</gene>
<evidence type="ECO:0000313" key="4">
    <source>
        <dbReference type="EMBL" id="NKI44592.1"/>
    </source>
</evidence>
<feature type="compositionally biased region" description="Low complexity" evidence="3">
    <location>
        <begin position="82"/>
        <end position="91"/>
    </location>
</feature>
<dbReference type="EMBL" id="JAAWWP010000020">
    <property type="protein sequence ID" value="NKI44592.1"/>
    <property type="molecule type" value="Genomic_DNA"/>
</dbReference>
<dbReference type="PRINTS" id="PR00922">
    <property type="entry name" value="DADACBPTASE3"/>
</dbReference>
<dbReference type="InterPro" id="IPR012338">
    <property type="entry name" value="Beta-lactam/transpept-like"/>
</dbReference>
<dbReference type="Proteomes" id="UP000772196">
    <property type="component" value="Unassembled WGS sequence"/>
</dbReference>
<dbReference type="PANTHER" id="PTHR30023">
    <property type="entry name" value="D-ALANYL-D-ALANINE CARBOXYPEPTIDASE"/>
    <property type="match status" value="1"/>
</dbReference>
<evidence type="ECO:0000256" key="2">
    <source>
        <dbReference type="ARBA" id="ARBA00022801"/>
    </source>
</evidence>
<dbReference type="Pfam" id="PF02113">
    <property type="entry name" value="Peptidase_S13"/>
    <property type="match status" value="2"/>
</dbReference>
<reference evidence="4 5" key="1">
    <citation type="submission" date="2020-04" db="EMBL/GenBank/DDBJ databases">
        <title>Phylogenetic Diversity and Antibacterial Activity against Ralstonia solanacearum of Endophytic Actinomycete Isolated from Moss.</title>
        <authorList>
            <person name="Zhuang X."/>
        </authorList>
    </citation>
    <scope>NUCLEOTIDE SEQUENCE [LARGE SCALE GENOMIC DNA]</scope>
    <source>
        <strain evidence="4 5">LD120</strain>
    </source>
</reference>
<comment type="caution">
    <text evidence="4">The sequence shown here is derived from an EMBL/GenBank/DDBJ whole genome shotgun (WGS) entry which is preliminary data.</text>
</comment>
<keyword evidence="4" id="KW-0121">Carboxypeptidase</keyword>
<organism evidence="4 5">
    <name type="scientific">Streptomyces physcomitrii</name>
    <dbReference type="NCBI Taxonomy" id="2724184"/>
    <lineage>
        <taxon>Bacteria</taxon>
        <taxon>Bacillati</taxon>
        <taxon>Actinomycetota</taxon>
        <taxon>Actinomycetes</taxon>
        <taxon>Kitasatosporales</taxon>
        <taxon>Streptomycetaceae</taxon>
        <taxon>Streptomyces</taxon>
    </lineage>
</organism>
<dbReference type="Gene3D" id="3.40.710.10">
    <property type="entry name" value="DD-peptidase/beta-lactamase superfamily"/>
    <property type="match status" value="2"/>
</dbReference>
<dbReference type="EC" id="3.4.16.4" evidence="4"/>
<proteinExistence type="inferred from homology"/>
<dbReference type="NCBIfam" id="TIGR00666">
    <property type="entry name" value="PBP4"/>
    <property type="match status" value="1"/>
</dbReference>
<sequence length="501" mass="51148">MVFVPELKPRLRPWPSLKQRAASLSGRGHLPFTAAAAVAGLVLSAVLVAAGGPWDSTGQRKAESARAAAEEGAGGADHGHRPAPGGPHSAPSAPPVLDSLGASAHAADAPAGRRLAEVLKPLLSDRALGERRAVSVTDAGSGRELYGKDAGAAFTPASTTKIATGTAVLSAAGPDHRLRTRTVLGPGSRVTLVGGGDPTLTARSDAEGNASLRTLAAATAKELRRRGVGKAELAYDASLFRGERLHPIGRNENLAPVTALMADQGRLDDSTGGTAERAEDPAADAARAFAGFLRAEGVRTEGRPAGKRAPKKSEALASVSSPPLSALVERMLTHSDNDIAEALARQVAVAAGRPADFAGAGKAVRAELAALQLPLEGARFADGSGLDRADRLSAKLLTALLTRAADPDRPGLRPVLTGLPVAAFTGTLAHRYDKEGQRQGTGLVRAKTGTLTGVNTLAGSVVDREGRLLVFAFMTSGSTAPGETQAAMDRMASALADCGCR</sequence>
<evidence type="ECO:0000313" key="5">
    <source>
        <dbReference type="Proteomes" id="UP000772196"/>
    </source>
</evidence>
<keyword evidence="4" id="KW-0645">Protease</keyword>